<keyword evidence="3" id="KW-1185">Reference proteome</keyword>
<gene>
    <name evidence="2" type="ORF">GCM10008959_07420</name>
</gene>
<dbReference type="RefSeq" id="WP_189063651.1">
    <property type="nucleotide sequence ID" value="NZ_BMQM01000003.1"/>
</dbReference>
<comment type="caution">
    <text evidence="2">The sequence shown here is derived from an EMBL/GenBank/DDBJ whole genome shotgun (WGS) entry which is preliminary data.</text>
</comment>
<feature type="region of interest" description="Disordered" evidence="1">
    <location>
        <begin position="184"/>
        <end position="215"/>
    </location>
</feature>
<sequence length="215" mass="24896">MPALPSPQERRQRLTRGFLLFGAGEAREKHQARKLGREWRSERRGEESRTRWVWALDLNPVAAGLSGWIPRGWTEDRREAEELEASRQLAQQEARADAVTRWYAAQVRARRTVKTAELAERLGAVDEAHGARLLEAWAFDLFHRRRHRHLWRALKRQEAHEAGLTGEEAQAQVRREEARLEALTARPALPVPPSRVKRPRPVEYRPQIQPNAPTN</sequence>
<evidence type="ECO:0000313" key="3">
    <source>
        <dbReference type="Proteomes" id="UP000634308"/>
    </source>
</evidence>
<accession>A0ABQ2RR47</accession>
<proteinExistence type="predicted"/>
<name>A0ABQ2RR47_9DEIO</name>
<organism evidence="2 3">
    <name type="scientific">Deinococcus seoulensis</name>
    <dbReference type="NCBI Taxonomy" id="1837379"/>
    <lineage>
        <taxon>Bacteria</taxon>
        <taxon>Thermotogati</taxon>
        <taxon>Deinococcota</taxon>
        <taxon>Deinococci</taxon>
        <taxon>Deinococcales</taxon>
        <taxon>Deinococcaceae</taxon>
        <taxon>Deinococcus</taxon>
    </lineage>
</organism>
<reference evidence="3" key="1">
    <citation type="journal article" date="2019" name="Int. J. Syst. Evol. Microbiol.">
        <title>The Global Catalogue of Microorganisms (GCM) 10K type strain sequencing project: providing services to taxonomists for standard genome sequencing and annotation.</title>
        <authorList>
            <consortium name="The Broad Institute Genomics Platform"/>
            <consortium name="The Broad Institute Genome Sequencing Center for Infectious Disease"/>
            <person name="Wu L."/>
            <person name="Ma J."/>
        </authorList>
    </citation>
    <scope>NUCLEOTIDE SEQUENCE [LARGE SCALE GENOMIC DNA]</scope>
    <source>
        <strain evidence="3">JCM 31404</strain>
    </source>
</reference>
<evidence type="ECO:0000313" key="2">
    <source>
        <dbReference type="EMBL" id="GGR48786.1"/>
    </source>
</evidence>
<dbReference type="EMBL" id="BMQM01000003">
    <property type="protein sequence ID" value="GGR48786.1"/>
    <property type="molecule type" value="Genomic_DNA"/>
</dbReference>
<protein>
    <submittedName>
        <fullName evidence="2">Uncharacterized protein</fullName>
    </submittedName>
</protein>
<evidence type="ECO:0000256" key="1">
    <source>
        <dbReference type="SAM" id="MobiDB-lite"/>
    </source>
</evidence>
<dbReference type="Proteomes" id="UP000634308">
    <property type="component" value="Unassembled WGS sequence"/>
</dbReference>